<name>A0A1I4KA57_9RHOB</name>
<organism evidence="1 2">
    <name type="scientific">Shimia aestuarii</name>
    <dbReference type="NCBI Taxonomy" id="254406"/>
    <lineage>
        <taxon>Bacteria</taxon>
        <taxon>Pseudomonadati</taxon>
        <taxon>Pseudomonadota</taxon>
        <taxon>Alphaproteobacteria</taxon>
        <taxon>Rhodobacterales</taxon>
        <taxon>Roseobacteraceae</taxon>
    </lineage>
</organism>
<dbReference type="Proteomes" id="UP000199144">
    <property type="component" value="Unassembled WGS sequence"/>
</dbReference>
<dbReference type="AlphaFoldDB" id="A0A1I4KA57"/>
<proteinExistence type="predicted"/>
<evidence type="ECO:0008006" key="3">
    <source>
        <dbReference type="Google" id="ProtNLM"/>
    </source>
</evidence>
<accession>A0A1I4KA57</accession>
<evidence type="ECO:0000313" key="2">
    <source>
        <dbReference type="Proteomes" id="UP000199144"/>
    </source>
</evidence>
<sequence length="164" mass="17351">MKKLLPVLLALIGIGAGIGAGLFLRPEPATEEAAVPCVADHATPVTTESVPEPVEASTREYVKLTNQFVVPVVVDEMVTSLVLVSLSLEVGAGDREAIFAQEPKLRDALLQVMFDHANAGGFKGAFTNSSKLDILRNTLSDVARSVSGNRVSSVLIVDIARQDV</sequence>
<reference evidence="1 2" key="1">
    <citation type="submission" date="2016-10" db="EMBL/GenBank/DDBJ databases">
        <authorList>
            <person name="de Groot N.N."/>
        </authorList>
    </citation>
    <scope>NUCLEOTIDE SEQUENCE [LARGE SCALE GENOMIC DNA]</scope>
    <source>
        <strain evidence="1 2">DSM 15283</strain>
    </source>
</reference>
<keyword evidence="2" id="KW-1185">Reference proteome</keyword>
<dbReference type="OrthoDB" id="7864548at2"/>
<gene>
    <name evidence="1" type="ORF">SAMN04488042_1011380</name>
</gene>
<protein>
    <recommendedName>
        <fullName evidence="3">Flagellar protein FliL</fullName>
    </recommendedName>
</protein>
<dbReference type="EMBL" id="FOTQ01000001">
    <property type="protein sequence ID" value="SFL75357.1"/>
    <property type="molecule type" value="Genomic_DNA"/>
</dbReference>
<evidence type="ECO:0000313" key="1">
    <source>
        <dbReference type="EMBL" id="SFL75357.1"/>
    </source>
</evidence>
<dbReference type="RefSeq" id="WP_093092077.1">
    <property type="nucleotide sequence ID" value="NZ_FOTQ01000001.1"/>
</dbReference>
<dbReference type="STRING" id="254406.SAMN04488042_1011380"/>